<reference evidence="3" key="1">
    <citation type="submission" date="2019-11" db="EMBL/GenBank/DDBJ databases">
        <authorList>
            <person name="Jee S."/>
        </authorList>
    </citation>
    <scope>NUCLEOTIDE SEQUENCE [LARGE SCALE GENOMIC DNA]</scope>
    <source>
        <strain evidence="3">PZ1</strain>
    </source>
</reference>
<evidence type="ECO:0000313" key="4">
    <source>
        <dbReference type="Proteomes" id="UP001617714"/>
    </source>
</evidence>
<keyword evidence="4" id="KW-1185">Reference proteome</keyword>
<protein>
    <submittedName>
        <fullName evidence="2">DNA-binding protein</fullName>
    </submittedName>
</protein>
<evidence type="ECO:0000313" key="3">
    <source>
        <dbReference type="Proteomes" id="UP000464054"/>
    </source>
</evidence>
<dbReference type="EMBL" id="CP046377">
    <property type="protein sequence ID" value="QHQ26356.1"/>
    <property type="molecule type" value="Genomic_DNA"/>
</dbReference>
<organism evidence="2 3">
    <name type="scientific">Pectobacterium parvum</name>
    <dbReference type="NCBI Taxonomy" id="2778550"/>
    <lineage>
        <taxon>Bacteria</taxon>
        <taxon>Pseudomonadati</taxon>
        <taxon>Pseudomonadota</taxon>
        <taxon>Gammaproteobacteria</taxon>
        <taxon>Enterobacterales</taxon>
        <taxon>Pectobacteriaceae</taxon>
        <taxon>Pectobacterium</taxon>
    </lineage>
</organism>
<dbReference type="Proteomes" id="UP001617714">
    <property type="component" value="Unassembled WGS sequence"/>
</dbReference>
<reference evidence="2" key="2">
    <citation type="journal article" date="2022" name="Plant Pathol J">
        <title>Comparative Genomic Analysis of Pathogenic Factors of Pectobacterium Species Isolated in South Korea Using Whole-Genome Sequencing.</title>
        <authorList>
            <person name="Jee S."/>
            <person name="Kang I.J."/>
            <person name="Bak G."/>
            <person name="Kang S."/>
            <person name="Lee J."/>
            <person name="Heu S."/>
            <person name="Hwang I."/>
        </authorList>
    </citation>
    <scope>NUCLEOTIDE SEQUENCE</scope>
    <source>
        <strain evidence="2">PZ1</strain>
    </source>
</reference>
<dbReference type="GO" id="GO:0003677">
    <property type="term" value="F:DNA binding"/>
    <property type="evidence" value="ECO:0007669"/>
    <property type="project" value="UniProtKB-KW"/>
</dbReference>
<dbReference type="AlphaFoldDB" id="A0AAP9LEJ0"/>
<evidence type="ECO:0000313" key="2">
    <source>
        <dbReference type="EMBL" id="QHQ26356.1"/>
    </source>
</evidence>
<sequence length="70" mass="7807">MAKALNINITVPTPYVSLKTYSEMTGIPLRTCEGMVSDGRIIIRPKKARMEKVEVNLIAMLRDAITNSEI</sequence>
<dbReference type="Proteomes" id="UP000464054">
    <property type="component" value="Chromosome"/>
</dbReference>
<dbReference type="RefSeq" id="WP_015840831.1">
    <property type="nucleotide sequence ID" value="NZ_CP046377.1"/>
</dbReference>
<dbReference type="EMBL" id="JBIXKD010000003">
    <property type="protein sequence ID" value="MFJ5320386.1"/>
    <property type="molecule type" value="Genomic_DNA"/>
</dbReference>
<keyword evidence="2" id="KW-0238">DNA-binding</keyword>
<name>A0AAP9LEJ0_9GAMM</name>
<proteinExistence type="predicted"/>
<gene>
    <name evidence="1" type="ORF">ACIPSN_03180</name>
    <name evidence="2" type="ORF">GMX10_21740</name>
</gene>
<accession>A0AAP9LEJ0</accession>
<reference evidence="1 4" key="3">
    <citation type="submission" date="2024-10" db="EMBL/GenBank/DDBJ databases">
        <authorList>
            <person name="Lu C.-H."/>
        </authorList>
    </citation>
    <scope>NUCLEOTIDE SEQUENCE [LARGE SCALE GENOMIC DNA]</scope>
    <source>
        <strain evidence="1 4">22QBSP01-2</strain>
    </source>
</reference>
<evidence type="ECO:0000313" key="1">
    <source>
        <dbReference type="EMBL" id="MFJ5320386.1"/>
    </source>
</evidence>